<feature type="compositionally biased region" description="Basic and acidic residues" evidence="1">
    <location>
        <begin position="101"/>
        <end position="113"/>
    </location>
</feature>
<protein>
    <submittedName>
        <fullName evidence="4">Ovule protein</fullName>
    </submittedName>
</protein>
<accession>A0A0N5D3P8</accession>
<evidence type="ECO:0000256" key="1">
    <source>
        <dbReference type="SAM" id="MobiDB-lite"/>
    </source>
</evidence>
<reference evidence="4" key="1">
    <citation type="submission" date="2017-02" db="UniProtKB">
        <authorList>
            <consortium name="WormBaseParasite"/>
        </authorList>
    </citation>
    <scope>IDENTIFICATION</scope>
</reference>
<evidence type="ECO:0000313" key="2">
    <source>
        <dbReference type="EMBL" id="VDN05020.1"/>
    </source>
</evidence>
<proteinExistence type="predicted"/>
<sequence length="113" mass="12932">MPSFRSKCGRRLPATPSIPRLQVHLPQTAPSTPRPKLVNTQNKMSSVESDYLFPFQHNESTLSDVKNEAKEASSGEYVSDEADNREPSMVHVKEHRYHQNRNLDDRLNADENE</sequence>
<organism evidence="4">
    <name type="scientific">Thelazia callipaeda</name>
    <name type="common">Oriental eyeworm</name>
    <name type="synonym">Parasitic nematode</name>
    <dbReference type="NCBI Taxonomy" id="103827"/>
    <lineage>
        <taxon>Eukaryota</taxon>
        <taxon>Metazoa</taxon>
        <taxon>Ecdysozoa</taxon>
        <taxon>Nematoda</taxon>
        <taxon>Chromadorea</taxon>
        <taxon>Rhabditida</taxon>
        <taxon>Spirurina</taxon>
        <taxon>Spiruromorpha</taxon>
        <taxon>Thelazioidea</taxon>
        <taxon>Thelaziidae</taxon>
        <taxon>Thelazia</taxon>
    </lineage>
</organism>
<name>A0A0N5D3P8_THECL</name>
<keyword evidence="3" id="KW-1185">Reference proteome</keyword>
<dbReference type="AlphaFoldDB" id="A0A0N5D3P8"/>
<evidence type="ECO:0000313" key="4">
    <source>
        <dbReference type="WBParaSite" id="TCLT_0000756301-mRNA-1"/>
    </source>
</evidence>
<reference evidence="2 3" key="2">
    <citation type="submission" date="2018-11" db="EMBL/GenBank/DDBJ databases">
        <authorList>
            <consortium name="Pathogen Informatics"/>
        </authorList>
    </citation>
    <scope>NUCLEOTIDE SEQUENCE [LARGE SCALE GENOMIC DNA]</scope>
</reference>
<feature type="region of interest" description="Disordered" evidence="1">
    <location>
        <begin position="1"/>
        <end position="38"/>
    </location>
</feature>
<evidence type="ECO:0000313" key="3">
    <source>
        <dbReference type="Proteomes" id="UP000276776"/>
    </source>
</evidence>
<dbReference type="WBParaSite" id="TCLT_0000756301-mRNA-1">
    <property type="protein sequence ID" value="TCLT_0000756301-mRNA-1"/>
    <property type="gene ID" value="TCLT_0000756301"/>
</dbReference>
<gene>
    <name evidence="2" type="ORF">TCLT_LOCUS7552</name>
</gene>
<feature type="region of interest" description="Disordered" evidence="1">
    <location>
        <begin position="62"/>
        <end position="113"/>
    </location>
</feature>
<feature type="compositionally biased region" description="Basic and acidic residues" evidence="1">
    <location>
        <begin position="82"/>
        <end position="92"/>
    </location>
</feature>
<dbReference type="Proteomes" id="UP000276776">
    <property type="component" value="Unassembled WGS sequence"/>
</dbReference>
<dbReference type="EMBL" id="UYYF01004521">
    <property type="protein sequence ID" value="VDN05020.1"/>
    <property type="molecule type" value="Genomic_DNA"/>
</dbReference>